<dbReference type="EMBL" id="CAACVR010000012">
    <property type="protein sequence ID" value="VEU21343.1"/>
    <property type="molecule type" value="Genomic_DNA"/>
</dbReference>
<dbReference type="PANTHER" id="PTHR28018">
    <property type="entry name" value="RESPIRATORY SUPERCOMPLEX FACTOR 2, MITOCHONDRIAL"/>
    <property type="match status" value="1"/>
</dbReference>
<feature type="transmembrane region" description="Helical" evidence="5">
    <location>
        <begin position="23"/>
        <end position="42"/>
    </location>
</feature>
<dbReference type="Pfam" id="PF04588">
    <property type="entry name" value="HIG_1_N"/>
    <property type="match status" value="1"/>
</dbReference>
<reference evidence="7 8" key="1">
    <citation type="submission" date="2018-12" db="EMBL/GenBank/DDBJ databases">
        <authorList>
            <person name="Tiukova I."/>
            <person name="Dainat J."/>
        </authorList>
    </citation>
    <scope>NUCLEOTIDE SEQUENCE [LARGE SCALE GENOMIC DNA]</scope>
</reference>
<dbReference type="GO" id="GO:0005739">
    <property type="term" value="C:mitochondrion"/>
    <property type="evidence" value="ECO:0007669"/>
    <property type="project" value="UniProtKB-SubCell"/>
</dbReference>
<dbReference type="GO" id="GO:0033617">
    <property type="term" value="P:mitochondrial respiratory chain complex IV assembly"/>
    <property type="evidence" value="ECO:0007669"/>
    <property type="project" value="TreeGrafter"/>
</dbReference>
<evidence type="ECO:0000259" key="6">
    <source>
        <dbReference type="PROSITE" id="PS51503"/>
    </source>
</evidence>
<dbReference type="InterPro" id="IPR040153">
    <property type="entry name" value="Rcf2"/>
</dbReference>
<dbReference type="InterPro" id="IPR007667">
    <property type="entry name" value="Hypoxia_induced_domain"/>
</dbReference>
<dbReference type="STRING" id="13370.A0A448YKF9"/>
<protein>
    <submittedName>
        <fullName evidence="7">DEKNAAC102260</fullName>
    </submittedName>
</protein>
<feature type="transmembrane region" description="Helical" evidence="5">
    <location>
        <begin position="156"/>
        <end position="175"/>
    </location>
</feature>
<dbReference type="FunCoup" id="A0A448YKF9">
    <property type="interactions" value="84"/>
</dbReference>
<dbReference type="InParanoid" id="A0A448YKF9"/>
<evidence type="ECO:0000313" key="8">
    <source>
        <dbReference type="Proteomes" id="UP000290900"/>
    </source>
</evidence>
<gene>
    <name evidence="7" type="ORF">BRENAR_LOCUS2078</name>
</gene>
<dbReference type="Proteomes" id="UP000290900">
    <property type="component" value="Unassembled WGS sequence"/>
</dbReference>
<feature type="transmembrane region" description="Helical" evidence="5">
    <location>
        <begin position="119"/>
        <end position="136"/>
    </location>
</feature>
<feature type="domain" description="HIG1" evidence="6">
    <location>
        <begin position="93"/>
        <end position="184"/>
    </location>
</feature>
<evidence type="ECO:0000313" key="7">
    <source>
        <dbReference type="EMBL" id="VEU21343.1"/>
    </source>
</evidence>
<evidence type="ECO:0000256" key="2">
    <source>
        <dbReference type="ARBA" id="ARBA00022692"/>
    </source>
</evidence>
<dbReference type="PANTHER" id="PTHR28018:SF3">
    <property type="entry name" value="RESPIRATORY SUPERCOMPLEX FACTOR 2, MITOCHONDRIAL"/>
    <property type="match status" value="1"/>
</dbReference>
<proteinExistence type="predicted"/>
<sequence length="226" mass="25546">MKVNEKSITVEERKEHDRYVKQGGVKGALLGTAISIGVFGLLRYRFPKRLAGLTTSVKTGAFVIPPAFCTAVGGATASENYGKSKYENDVTLKTAEKDEIDEWNAMNGRNKAMHILNSNKYKVITGLWALSMWGSWKLVDRDPLLTRAQKFYDARMYAQFITIALLLGSIGLSMADEKNEKKSRKFEDEADDDYMRRVMFQSAQAEQAKRELQLHKEHLAKEKADV</sequence>
<evidence type="ECO:0000256" key="3">
    <source>
        <dbReference type="ARBA" id="ARBA00022989"/>
    </source>
</evidence>
<accession>A0A448YKF9</accession>
<keyword evidence="2 5" id="KW-0812">Transmembrane</keyword>
<dbReference type="AlphaFoldDB" id="A0A448YKF9"/>
<comment type="subcellular location">
    <subcellularLocation>
        <location evidence="1">Mitochondrion</location>
    </subcellularLocation>
</comment>
<keyword evidence="8" id="KW-1185">Reference proteome</keyword>
<dbReference type="PROSITE" id="PS51503">
    <property type="entry name" value="HIG1"/>
    <property type="match status" value="1"/>
</dbReference>
<organism evidence="7 8">
    <name type="scientific">Brettanomyces naardenensis</name>
    <name type="common">Yeast</name>
    <dbReference type="NCBI Taxonomy" id="13370"/>
    <lineage>
        <taxon>Eukaryota</taxon>
        <taxon>Fungi</taxon>
        <taxon>Dikarya</taxon>
        <taxon>Ascomycota</taxon>
        <taxon>Saccharomycotina</taxon>
        <taxon>Pichiomycetes</taxon>
        <taxon>Pichiales</taxon>
        <taxon>Pichiaceae</taxon>
        <taxon>Brettanomyces</taxon>
    </lineage>
</organism>
<keyword evidence="4 5" id="KW-0472">Membrane</keyword>
<name>A0A448YKF9_BRENA</name>
<evidence type="ECO:0000256" key="4">
    <source>
        <dbReference type="ARBA" id="ARBA00023136"/>
    </source>
</evidence>
<keyword evidence="3 5" id="KW-1133">Transmembrane helix</keyword>
<dbReference type="OrthoDB" id="1915122at2759"/>
<evidence type="ECO:0000256" key="5">
    <source>
        <dbReference type="SAM" id="Phobius"/>
    </source>
</evidence>
<evidence type="ECO:0000256" key="1">
    <source>
        <dbReference type="ARBA" id="ARBA00004173"/>
    </source>
</evidence>